<keyword evidence="2" id="KW-1185">Reference proteome</keyword>
<dbReference type="Proteomes" id="UP001381693">
    <property type="component" value="Unassembled WGS sequence"/>
</dbReference>
<proteinExistence type="predicted"/>
<evidence type="ECO:0000313" key="2">
    <source>
        <dbReference type="Proteomes" id="UP001381693"/>
    </source>
</evidence>
<evidence type="ECO:0000313" key="1">
    <source>
        <dbReference type="EMBL" id="KAK7065961.1"/>
    </source>
</evidence>
<dbReference type="AlphaFoldDB" id="A0AAN8ZRV2"/>
<gene>
    <name evidence="1" type="ORF">SK128_026770</name>
</gene>
<name>A0AAN8ZRV2_HALRR</name>
<organism evidence="1 2">
    <name type="scientific">Halocaridina rubra</name>
    <name type="common">Hawaiian red shrimp</name>
    <dbReference type="NCBI Taxonomy" id="373956"/>
    <lineage>
        <taxon>Eukaryota</taxon>
        <taxon>Metazoa</taxon>
        <taxon>Ecdysozoa</taxon>
        <taxon>Arthropoda</taxon>
        <taxon>Crustacea</taxon>
        <taxon>Multicrustacea</taxon>
        <taxon>Malacostraca</taxon>
        <taxon>Eumalacostraca</taxon>
        <taxon>Eucarida</taxon>
        <taxon>Decapoda</taxon>
        <taxon>Pleocyemata</taxon>
        <taxon>Caridea</taxon>
        <taxon>Atyoidea</taxon>
        <taxon>Atyidae</taxon>
        <taxon>Halocaridina</taxon>
    </lineage>
</organism>
<reference evidence="1 2" key="1">
    <citation type="submission" date="2023-11" db="EMBL/GenBank/DDBJ databases">
        <title>Halocaridina rubra genome assembly.</title>
        <authorList>
            <person name="Smith C."/>
        </authorList>
    </citation>
    <scope>NUCLEOTIDE SEQUENCE [LARGE SCALE GENOMIC DNA]</scope>
    <source>
        <strain evidence="1">EP-1</strain>
        <tissue evidence="1">Whole</tissue>
    </source>
</reference>
<accession>A0AAN8ZRV2</accession>
<comment type="caution">
    <text evidence="1">The sequence shown here is derived from an EMBL/GenBank/DDBJ whole genome shotgun (WGS) entry which is preliminary data.</text>
</comment>
<feature type="non-terminal residue" evidence="1">
    <location>
        <position position="181"/>
    </location>
</feature>
<dbReference type="EMBL" id="JAXCGZ010019589">
    <property type="protein sequence ID" value="KAK7065961.1"/>
    <property type="molecule type" value="Genomic_DNA"/>
</dbReference>
<sequence>MVEITNVCFAVVTAFAVLTQIMIPAFRGPLSRLHPDLAIWLEEQSLEKHAGLFMEAGIWRLVDVVEMGPLRGLPLAEQERTTVAVFDLKQRLILQHFLRKHGFETGLPRLETLGIRTIKEAVYMVDAFPLEFSGNGNDGLHSLLNSLPREKKEMDMLCEDLWKEIASMYNLPSARGWSLSH</sequence>
<protein>
    <submittedName>
        <fullName evidence="1">Uncharacterized protein</fullName>
    </submittedName>
</protein>